<proteinExistence type="predicted"/>
<evidence type="ECO:0000313" key="2">
    <source>
        <dbReference type="Proteomes" id="UP001454036"/>
    </source>
</evidence>
<dbReference type="PANTHER" id="PTHR33240:SF8">
    <property type="entry name" value="OS03G0439900 PROTEIN"/>
    <property type="match status" value="1"/>
</dbReference>
<dbReference type="AlphaFoldDB" id="A0AAV3RL95"/>
<reference evidence="1 2" key="1">
    <citation type="submission" date="2024-01" db="EMBL/GenBank/DDBJ databases">
        <title>The complete chloroplast genome sequence of Lithospermum erythrorhizon: insights into the phylogenetic relationship among Boraginaceae species and the maternal lineages of purple gromwells.</title>
        <authorList>
            <person name="Okada T."/>
            <person name="Watanabe K."/>
        </authorList>
    </citation>
    <scope>NUCLEOTIDE SEQUENCE [LARGE SCALE GENOMIC DNA]</scope>
</reference>
<evidence type="ECO:0000313" key="1">
    <source>
        <dbReference type="EMBL" id="GAA0175062.1"/>
    </source>
</evidence>
<evidence type="ECO:0008006" key="3">
    <source>
        <dbReference type="Google" id="ProtNLM"/>
    </source>
</evidence>
<sequence>MGRIDTISGGIAGGGDSRNARNNYSSRAVYSTGGAITHNEPISFSDSELTGIQLPHDDPVVIAPLISRFIVEWMLVDTGSSEDKLQLPRSEIQPIATPLTGFTGHVVYPVGIVALDLTVGTRDRTKTIKT</sequence>
<dbReference type="Proteomes" id="UP001454036">
    <property type="component" value="Unassembled WGS sequence"/>
</dbReference>
<dbReference type="PANTHER" id="PTHR33240">
    <property type="entry name" value="OS08G0508500 PROTEIN"/>
    <property type="match status" value="1"/>
</dbReference>
<comment type="caution">
    <text evidence="1">The sequence shown here is derived from an EMBL/GenBank/DDBJ whole genome shotgun (WGS) entry which is preliminary data.</text>
</comment>
<organism evidence="1 2">
    <name type="scientific">Lithospermum erythrorhizon</name>
    <name type="common">Purple gromwell</name>
    <name type="synonym">Lithospermum officinale var. erythrorhizon</name>
    <dbReference type="NCBI Taxonomy" id="34254"/>
    <lineage>
        <taxon>Eukaryota</taxon>
        <taxon>Viridiplantae</taxon>
        <taxon>Streptophyta</taxon>
        <taxon>Embryophyta</taxon>
        <taxon>Tracheophyta</taxon>
        <taxon>Spermatophyta</taxon>
        <taxon>Magnoliopsida</taxon>
        <taxon>eudicotyledons</taxon>
        <taxon>Gunneridae</taxon>
        <taxon>Pentapetalae</taxon>
        <taxon>asterids</taxon>
        <taxon>lamiids</taxon>
        <taxon>Boraginales</taxon>
        <taxon>Boraginaceae</taxon>
        <taxon>Boraginoideae</taxon>
        <taxon>Lithospermeae</taxon>
        <taxon>Lithospermum</taxon>
    </lineage>
</organism>
<keyword evidence="2" id="KW-1185">Reference proteome</keyword>
<protein>
    <recommendedName>
        <fullName evidence="3">Polyprotein</fullName>
    </recommendedName>
</protein>
<accession>A0AAV3RL95</accession>
<dbReference type="EMBL" id="BAABME010027108">
    <property type="protein sequence ID" value="GAA0175062.1"/>
    <property type="molecule type" value="Genomic_DNA"/>
</dbReference>
<gene>
    <name evidence="1" type="ORF">LIER_41839</name>
</gene>
<name>A0AAV3RL95_LITER</name>